<proteinExistence type="predicted"/>
<sequence>MDAALRGFLLLRQVRLVPVAPTVPAPRTVPAPAHPSAGAPVDVRITDGVITHVAPQLVPHPREEVLDAAGRWAVPGLWDTHVHVTQWAQT</sequence>
<keyword evidence="2" id="KW-1185">Reference proteome</keyword>
<evidence type="ECO:0000313" key="2">
    <source>
        <dbReference type="Proteomes" id="UP001165561"/>
    </source>
</evidence>
<dbReference type="Proteomes" id="UP001165561">
    <property type="component" value="Unassembled WGS sequence"/>
</dbReference>
<comment type="caution">
    <text evidence="1">The sequence shown here is derived from an EMBL/GenBank/DDBJ whole genome shotgun (WGS) entry which is preliminary data.</text>
</comment>
<gene>
    <name evidence="1" type="ORF">PU560_03260</name>
</gene>
<feature type="non-terminal residue" evidence="1">
    <location>
        <position position="90"/>
    </location>
</feature>
<evidence type="ECO:0000313" key="1">
    <source>
        <dbReference type="EMBL" id="MDD9205486.1"/>
    </source>
</evidence>
<organism evidence="1 2">
    <name type="scientific">Georgenia halotolerans</name>
    <dbReference type="NCBI Taxonomy" id="3028317"/>
    <lineage>
        <taxon>Bacteria</taxon>
        <taxon>Bacillati</taxon>
        <taxon>Actinomycetota</taxon>
        <taxon>Actinomycetes</taxon>
        <taxon>Micrococcales</taxon>
        <taxon>Bogoriellaceae</taxon>
        <taxon>Georgenia</taxon>
    </lineage>
</organism>
<dbReference type="Gene3D" id="3.20.20.140">
    <property type="entry name" value="Metal-dependent hydrolases"/>
    <property type="match status" value="1"/>
</dbReference>
<dbReference type="InterPro" id="IPR011059">
    <property type="entry name" value="Metal-dep_hydrolase_composite"/>
</dbReference>
<accession>A0ABT5TTV5</accession>
<name>A0ABT5TTV5_9MICO</name>
<dbReference type="EMBL" id="JARACI010000514">
    <property type="protein sequence ID" value="MDD9205486.1"/>
    <property type="molecule type" value="Genomic_DNA"/>
</dbReference>
<reference evidence="1" key="1">
    <citation type="submission" date="2023-02" db="EMBL/GenBank/DDBJ databases">
        <title>Georgenia sp.10Sc9-8, isolated from a soil sample collected from the Taklamakan desert.</title>
        <authorList>
            <person name="Liu S."/>
        </authorList>
    </citation>
    <scope>NUCLEOTIDE SEQUENCE</scope>
    <source>
        <strain evidence="1">10Sc9-8</strain>
    </source>
</reference>
<dbReference type="SUPFAM" id="SSF51338">
    <property type="entry name" value="Composite domain of metallo-dependent hydrolases"/>
    <property type="match status" value="1"/>
</dbReference>
<protein>
    <submittedName>
        <fullName evidence="1">Amidohydrolase</fullName>
    </submittedName>
</protein>